<dbReference type="EC" id="3.2.2.9" evidence="2"/>
<dbReference type="InterPro" id="IPR010049">
    <property type="entry name" value="MTA_SAH_Nsdase"/>
</dbReference>
<dbReference type="PANTHER" id="PTHR46832">
    <property type="entry name" value="5'-METHYLTHIOADENOSINE/S-ADENOSYLHOMOCYSTEINE NUCLEOSIDASE"/>
    <property type="match status" value="1"/>
</dbReference>
<dbReference type="AlphaFoldDB" id="A0A841AK83"/>
<organism evidence="7 8">
    <name type="scientific">Conyzicola lurida</name>
    <dbReference type="NCBI Taxonomy" id="1172621"/>
    <lineage>
        <taxon>Bacteria</taxon>
        <taxon>Bacillati</taxon>
        <taxon>Actinomycetota</taxon>
        <taxon>Actinomycetes</taxon>
        <taxon>Micrococcales</taxon>
        <taxon>Microbacteriaceae</taxon>
        <taxon>Conyzicola</taxon>
    </lineage>
</organism>
<gene>
    <name evidence="7" type="ORF">HD599_000444</name>
</gene>
<name>A0A841AK83_9MICO</name>
<keyword evidence="5" id="KW-0486">Methionine biosynthesis</keyword>
<feature type="domain" description="Nucleoside phosphorylase" evidence="6">
    <location>
        <begin position="6"/>
        <end position="230"/>
    </location>
</feature>
<dbReference type="GO" id="GO:0008782">
    <property type="term" value="F:adenosylhomocysteine nucleosidase activity"/>
    <property type="evidence" value="ECO:0007669"/>
    <property type="project" value="UniProtKB-EC"/>
</dbReference>
<dbReference type="CDD" id="cd09008">
    <property type="entry name" value="MTAN"/>
    <property type="match status" value="1"/>
</dbReference>
<evidence type="ECO:0000259" key="6">
    <source>
        <dbReference type="Pfam" id="PF01048"/>
    </source>
</evidence>
<comment type="caution">
    <text evidence="7">The sequence shown here is derived from an EMBL/GenBank/DDBJ whole genome shotgun (WGS) entry which is preliminary data.</text>
</comment>
<dbReference type="GO" id="GO:0005829">
    <property type="term" value="C:cytosol"/>
    <property type="evidence" value="ECO:0007669"/>
    <property type="project" value="TreeGrafter"/>
</dbReference>
<dbReference type="Proteomes" id="UP000536685">
    <property type="component" value="Unassembled WGS sequence"/>
</dbReference>
<evidence type="ECO:0000256" key="2">
    <source>
        <dbReference type="ARBA" id="ARBA00011974"/>
    </source>
</evidence>
<keyword evidence="7" id="KW-0326">Glycosidase</keyword>
<keyword evidence="4 7" id="KW-0378">Hydrolase</keyword>
<dbReference type="InterPro" id="IPR035994">
    <property type="entry name" value="Nucleoside_phosphorylase_sf"/>
</dbReference>
<evidence type="ECO:0000256" key="3">
    <source>
        <dbReference type="ARBA" id="ARBA00022605"/>
    </source>
</evidence>
<dbReference type="PANTHER" id="PTHR46832:SF1">
    <property type="entry name" value="5'-METHYLTHIOADENOSINE_S-ADENOSYLHOMOCYSTEINE NUCLEOSIDASE"/>
    <property type="match status" value="1"/>
</dbReference>
<evidence type="ECO:0000256" key="1">
    <source>
        <dbReference type="ARBA" id="ARBA00004945"/>
    </source>
</evidence>
<dbReference type="EMBL" id="JACHMJ010000001">
    <property type="protein sequence ID" value="MBB5842121.1"/>
    <property type="molecule type" value="Genomic_DNA"/>
</dbReference>
<dbReference type="RefSeq" id="WP_184233247.1">
    <property type="nucleotide sequence ID" value="NZ_JACHMJ010000001.1"/>
</dbReference>
<dbReference type="GO" id="GO:0019509">
    <property type="term" value="P:L-methionine salvage from methylthioadenosine"/>
    <property type="evidence" value="ECO:0007669"/>
    <property type="project" value="UniProtKB-UniPathway"/>
</dbReference>
<dbReference type="GO" id="GO:0008930">
    <property type="term" value="F:methylthioadenosine nucleosidase activity"/>
    <property type="evidence" value="ECO:0007669"/>
    <property type="project" value="InterPro"/>
</dbReference>
<evidence type="ECO:0000313" key="8">
    <source>
        <dbReference type="Proteomes" id="UP000536685"/>
    </source>
</evidence>
<proteinExistence type="predicted"/>
<dbReference type="InterPro" id="IPR000845">
    <property type="entry name" value="Nucleoside_phosphorylase_d"/>
</dbReference>
<sequence>MTSSRAIVVTAMADELGPLLERATEVGEETGIAGGFRRDAVLGGVPVVFVQSGVGMVNGAITVAAVVSAEQAAGHTIDLVVSAGTAGGIGHGIVVGDVVVASECISGDADARAFGYVLGQVPRMPATYPSDPRVLEIAVTLPNVIPGLILSSDTFVTPTRAEVMRLNFPGASGVDMESAAIAQTSFRYGLPFVSVRGISDGADESAASSFKENVVIAADRSADVVVSILERLLR</sequence>
<reference evidence="7 8" key="1">
    <citation type="submission" date="2020-08" db="EMBL/GenBank/DDBJ databases">
        <title>Sequencing the genomes of 1000 actinobacteria strains.</title>
        <authorList>
            <person name="Klenk H.-P."/>
        </authorList>
    </citation>
    <scope>NUCLEOTIDE SEQUENCE [LARGE SCALE GENOMIC DNA]</scope>
    <source>
        <strain evidence="7 8">DSM 105784</strain>
    </source>
</reference>
<keyword evidence="8" id="KW-1185">Reference proteome</keyword>
<dbReference type="GO" id="GO:0009164">
    <property type="term" value="P:nucleoside catabolic process"/>
    <property type="evidence" value="ECO:0007669"/>
    <property type="project" value="InterPro"/>
</dbReference>
<dbReference type="SUPFAM" id="SSF53167">
    <property type="entry name" value="Purine and uridine phosphorylases"/>
    <property type="match status" value="1"/>
</dbReference>
<keyword evidence="3" id="KW-0028">Amino-acid biosynthesis</keyword>
<dbReference type="NCBIfam" id="TIGR01704">
    <property type="entry name" value="MTA_SAH-Nsdase"/>
    <property type="match status" value="1"/>
</dbReference>
<protein>
    <recommendedName>
        <fullName evidence="2">adenosylhomocysteine nucleosidase</fullName>
        <ecNumber evidence="2">3.2.2.9</ecNumber>
    </recommendedName>
</protein>
<accession>A0A841AK83</accession>
<dbReference type="GO" id="GO:0019284">
    <property type="term" value="P:L-methionine salvage from S-adenosylmethionine"/>
    <property type="evidence" value="ECO:0007669"/>
    <property type="project" value="TreeGrafter"/>
</dbReference>
<dbReference type="Pfam" id="PF01048">
    <property type="entry name" value="PNP_UDP_1"/>
    <property type="match status" value="1"/>
</dbReference>
<dbReference type="UniPathway" id="UPA00904">
    <property type="reaction ID" value="UER00871"/>
</dbReference>
<dbReference type="Gene3D" id="3.40.50.1580">
    <property type="entry name" value="Nucleoside phosphorylase domain"/>
    <property type="match status" value="1"/>
</dbReference>
<evidence type="ECO:0000313" key="7">
    <source>
        <dbReference type="EMBL" id="MBB5842121.1"/>
    </source>
</evidence>
<evidence type="ECO:0000256" key="4">
    <source>
        <dbReference type="ARBA" id="ARBA00022801"/>
    </source>
</evidence>
<evidence type="ECO:0000256" key="5">
    <source>
        <dbReference type="ARBA" id="ARBA00023167"/>
    </source>
</evidence>
<comment type="pathway">
    <text evidence="1">Amino-acid biosynthesis; L-methionine biosynthesis via salvage pathway; S-methyl-5-thio-alpha-D-ribose 1-phosphate from S-methyl-5'-thioadenosine (hydrolase route): step 1/2.</text>
</comment>